<reference evidence="2" key="1">
    <citation type="journal article" date="2020" name="Fungal Divers.">
        <title>Resolving the Mortierellaceae phylogeny through synthesis of multi-gene phylogenetics and phylogenomics.</title>
        <authorList>
            <person name="Vandepol N."/>
            <person name="Liber J."/>
            <person name="Desiro A."/>
            <person name="Na H."/>
            <person name="Kennedy M."/>
            <person name="Barry K."/>
            <person name="Grigoriev I.V."/>
            <person name="Miller A.N."/>
            <person name="O'Donnell K."/>
            <person name="Stajich J.E."/>
            <person name="Bonito G."/>
        </authorList>
    </citation>
    <scope>NUCLEOTIDE SEQUENCE</scope>
    <source>
        <strain evidence="2">MES-2147</strain>
    </source>
</reference>
<gene>
    <name evidence="2" type="ORF">BGZ65_011483</name>
</gene>
<dbReference type="EMBL" id="JAAAHW010008203">
    <property type="protein sequence ID" value="KAF9944872.1"/>
    <property type="molecule type" value="Genomic_DNA"/>
</dbReference>
<accession>A0A9P6IR62</accession>
<dbReference type="Proteomes" id="UP000749646">
    <property type="component" value="Unassembled WGS sequence"/>
</dbReference>
<evidence type="ECO:0000313" key="3">
    <source>
        <dbReference type="Proteomes" id="UP000749646"/>
    </source>
</evidence>
<evidence type="ECO:0000313" key="2">
    <source>
        <dbReference type="EMBL" id="KAF9944872.1"/>
    </source>
</evidence>
<evidence type="ECO:0000256" key="1">
    <source>
        <dbReference type="SAM" id="MobiDB-lite"/>
    </source>
</evidence>
<feature type="region of interest" description="Disordered" evidence="1">
    <location>
        <begin position="119"/>
        <end position="143"/>
    </location>
</feature>
<proteinExistence type="predicted"/>
<protein>
    <submittedName>
        <fullName evidence="2">Uncharacterized protein</fullName>
    </submittedName>
</protein>
<name>A0A9P6IR62_9FUNG</name>
<organism evidence="2 3">
    <name type="scientific">Modicella reniformis</name>
    <dbReference type="NCBI Taxonomy" id="1440133"/>
    <lineage>
        <taxon>Eukaryota</taxon>
        <taxon>Fungi</taxon>
        <taxon>Fungi incertae sedis</taxon>
        <taxon>Mucoromycota</taxon>
        <taxon>Mortierellomycotina</taxon>
        <taxon>Mortierellomycetes</taxon>
        <taxon>Mortierellales</taxon>
        <taxon>Mortierellaceae</taxon>
        <taxon>Modicella</taxon>
    </lineage>
</organism>
<dbReference type="AlphaFoldDB" id="A0A9P6IR62"/>
<comment type="caution">
    <text evidence="2">The sequence shown here is derived from an EMBL/GenBank/DDBJ whole genome shotgun (WGS) entry which is preliminary data.</text>
</comment>
<sequence length="176" mass="18667">MYSEYDHWQLQEAEDQDWSWALIKTMRADMGSDKLYPPTPVYHLESIATTIVSPNSSALTTTTGSVAASIASRSSAAATANTPGSVPLSKSFSASAAVSAAGTAATSLANGLLSGVPFGRSATPTPGSKSKPLPPAPKTAHKVSMRRFDHVEDRFGELQFARSMFTDHNPANYEIC</sequence>
<keyword evidence="3" id="KW-1185">Reference proteome</keyword>
<dbReference type="OrthoDB" id="438440at2759"/>
<feature type="non-terminal residue" evidence="2">
    <location>
        <position position="176"/>
    </location>
</feature>